<feature type="chain" id="PRO_5034160254" evidence="1">
    <location>
        <begin position="26"/>
        <end position="305"/>
    </location>
</feature>
<keyword evidence="3" id="KW-0472">Membrane</keyword>
<dbReference type="Proteomes" id="UP000694843">
    <property type="component" value="Unplaced"/>
</dbReference>
<dbReference type="GeneID" id="108682905"/>
<gene>
    <name evidence="3" type="primary">LOC108682905</name>
</gene>
<dbReference type="InterPro" id="IPR026749">
    <property type="entry name" value="Tmem135"/>
</dbReference>
<dbReference type="PANTHER" id="PTHR12459">
    <property type="entry name" value="TRANSMEMBRANE PROTEIN 135-RELATED"/>
    <property type="match status" value="1"/>
</dbReference>
<dbReference type="RefSeq" id="XP_018027650.1">
    <property type="nucleotide sequence ID" value="XM_018172161.2"/>
</dbReference>
<keyword evidence="1" id="KW-0732">Signal</keyword>
<dbReference type="AlphaFoldDB" id="A0A8B7PNS8"/>
<evidence type="ECO:0000313" key="2">
    <source>
        <dbReference type="Proteomes" id="UP000694843"/>
    </source>
</evidence>
<dbReference type="OrthoDB" id="291792at2759"/>
<organism evidence="2 3">
    <name type="scientific">Hyalella azteca</name>
    <name type="common">Amphipod</name>
    <dbReference type="NCBI Taxonomy" id="294128"/>
    <lineage>
        <taxon>Eukaryota</taxon>
        <taxon>Metazoa</taxon>
        <taxon>Ecdysozoa</taxon>
        <taxon>Arthropoda</taxon>
        <taxon>Crustacea</taxon>
        <taxon>Multicrustacea</taxon>
        <taxon>Malacostraca</taxon>
        <taxon>Eumalacostraca</taxon>
        <taxon>Peracarida</taxon>
        <taxon>Amphipoda</taxon>
        <taxon>Senticaudata</taxon>
        <taxon>Talitrida</taxon>
        <taxon>Talitroidea</taxon>
        <taxon>Hyalellidae</taxon>
        <taxon>Hyalella</taxon>
    </lineage>
</organism>
<feature type="signal peptide" evidence="1">
    <location>
        <begin position="1"/>
        <end position="25"/>
    </location>
</feature>
<dbReference type="PANTHER" id="PTHR12459:SF15">
    <property type="entry name" value="TRANSMEMBRANE PROTEIN 135"/>
    <property type="match status" value="1"/>
</dbReference>
<protein>
    <submittedName>
        <fullName evidence="3">Transmembrane protein 135</fullName>
    </submittedName>
</protein>
<accession>A0A8B7PNS8</accession>
<keyword evidence="3" id="KW-0812">Transmembrane</keyword>
<evidence type="ECO:0000256" key="1">
    <source>
        <dbReference type="SAM" id="SignalP"/>
    </source>
</evidence>
<dbReference type="KEGG" id="hazt:108682905"/>
<evidence type="ECO:0000313" key="3">
    <source>
        <dbReference type="RefSeq" id="XP_018027650.1"/>
    </source>
</evidence>
<proteinExistence type="predicted"/>
<keyword evidence="2" id="KW-1185">Reference proteome</keyword>
<reference evidence="3" key="1">
    <citation type="submission" date="2025-08" db="UniProtKB">
        <authorList>
            <consortium name="RefSeq"/>
        </authorList>
    </citation>
    <scope>IDENTIFICATION</scope>
    <source>
        <tissue evidence="3">Whole organism</tissue>
    </source>
</reference>
<name>A0A8B7PNS8_HYAAZ</name>
<sequence length="305" mass="33725">MRHGSVLLFSLSMGLLGWMYHSAHHQPPPFLASLIKYFVGAGECGSQTSSLTQSEPTSQQGRETWFARVLCNPRHRSCPHSSSCLHYALKAMASGGVKGFLGSLALKLLSIGTRSPASLPRLVLSPTFLLKLLLNPDHLRLALFVAWFSGAFRFGACACRRLRNGESPTNGAVAGSLAALGMWFNPSPSLALYSAWKTLEVLCCMGVKSGHLPAVPYATELLYSIMTGYLFHVAAVHQQYIKPSYWRLLLNLTDGRMAQFNRHLLYPYKMDSARNFNGFWPDYKLEDLSPAFLHAYPDGLVSIPQ</sequence>
<dbReference type="OMA" id="IDMTSPY"/>